<proteinExistence type="predicted"/>
<dbReference type="EMBL" id="QZFU01000041">
    <property type="protein sequence ID" value="RJO70019.1"/>
    <property type="molecule type" value="Genomic_DNA"/>
</dbReference>
<gene>
    <name evidence="1" type="ORF">D5S18_29600</name>
</gene>
<reference evidence="1 2" key="1">
    <citation type="submission" date="2018-09" db="EMBL/GenBank/DDBJ databases">
        <title>YIM PH21274 draft genome.</title>
        <authorList>
            <person name="Miao C."/>
        </authorList>
    </citation>
    <scope>NUCLEOTIDE SEQUENCE [LARGE SCALE GENOMIC DNA]</scope>
    <source>
        <strain evidence="1 2">YIM PH 21724</strain>
    </source>
</reference>
<dbReference type="Proteomes" id="UP000266677">
    <property type="component" value="Unassembled WGS sequence"/>
</dbReference>
<name>A0A3A4KL63_9NOCA</name>
<dbReference type="OrthoDB" id="9918152at2"/>
<dbReference type="RefSeq" id="WP_120044386.1">
    <property type="nucleotide sequence ID" value="NZ_QZFU01000041.1"/>
</dbReference>
<organism evidence="1 2">
    <name type="scientific">Nocardia panacis</name>
    <dbReference type="NCBI Taxonomy" id="2340916"/>
    <lineage>
        <taxon>Bacteria</taxon>
        <taxon>Bacillati</taxon>
        <taxon>Actinomycetota</taxon>
        <taxon>Actinomycetes</taxon>
        <taxon>Mycobacteriales</taxon>
        <taxon>Nocardiaceae</taxon>
        <taxon>Nocardia</taxon>
    </lineage>
</organism>
<evidence type="ECO:0000313" key="2">
    <source>
        <dbReference type="Proteomes" id="UP000266677"/>
    </source>
</evidence>
<evidence type="ECO:0000313" key="1">
    <source>
        <dbReference type="EMBL" id="RJO70019.1"/>
    </source>
</evidence>
<accession>A0A3A4KL63</accession>
<keyword evidence="2" id="KW-1185">Reference proteome</keyword>
<protein>
    <submittedName>
        <fullName evidence="1">Uncharacterized protein</fullName>
    </submittedName>
</protein>
<comment type="caution">
    <text evidence="1">The sequence shown here is derived from an EMBL/GenBank/DDBJ whole genome shotgun (WGS) entry which is preliminary data.</text>
</comment>
<sequence>MMPVARDPVGDGLELARTRLVRYDVAFSEEAIEQTLAGANELLRSGPAVPDRATELTIEMVAIAATMRIHYGEPELSFNELASFVDVFRRFMNSWWHE</sequence>
<dbReference type="AlphaFoldDB" id="A0A3A4KL63"/>